<evidence type="ECO:0000256" key="6">
    <source>
        <dbReference type="ARBA" id="ARBA00022603"/>
    </source>
</evidence>
<dbReference type="InterPro" id="IPR007197">
    <property type="entry name" value="rSAM"/>
</dbReference>
<dbReference type="PROSITE" id="PS51918">
    <property type="entry name" value="RADICAL_SAM"/>
    <property type="match status" value="1"/>
</dbReference>
<dbReference type="NCBIfam" id="TIGR00048">
    <property type="entry name" value="rRNA_mod_RlmN"/>
    <property type="match status" value="1"/>
</dbReference>
<evidence type="ECO:0000313" key="14">
    <source>
        <dbReference type="Proteomes" id="UP000824890"/>
    </source>
</evidence>
<keyword evidence="8" id="KW-0949">S-adenosyl-L-methionine</keyword>
<dbReference type="InterPro" id="IPR027492">
    <property type="entry name" value="RNA_MTrfase_RlmN"/>
</dbReference>
<comment type="subcellular location">
    <subcellularLocation>
        <location evidence="2">Cytoplasm</location>
    </subcellularLocation>
</comment>
<keyword evidence="10" id="KW-0408">Iron</keyword>
<gene>
    <name evidence="13" type="ORF">HID58_085894</name>
</gene>
<keyword evidence="7" id="KW-0808">Transferase</keyword>
<proteinExistence type="predicted"/>
<evidence type="ECO:0000313" key="13">
    <source>
        <dbReference type="EMBL" id="KAH0857633.1"/>
    </source>
</evidence>
<dbReference type="SFLD" id="SFLDG01062">
    <property type="entry name" value="methyltransferase_(Class_A)"/>
    <property type="match status" value="1"/>
</dbReference>
<dbReference type="Gene3D" id="1.10.150.530">
    <property type="match status" value="1"/>
</dbReference>
<dbReference type="SUPFAM" id="SSF102114">
    <property type="entry name" value="Radical SAM enzymes"/>
    <property type="match status" value="1"/>
</dbReference>
<keyword evidence="6" id="KW-0489">Methyltransferase</keyword>
<dbReference type="InterPro" id="IPR040072">
    <property type="entry name" value="Methyltransferase_A"/>
</dbReference>
<dbReference type="Pfam" id="PF04055">
    <property type="entry name" value="Radical_SAM"/>
    <property type="match status" value="1"/>
</dbReference>
<dbReference type="CDD" id="cd01335">
    <property type="entry name" value="Radical_SAM"/>
    <property type="match status" value="1"/>
</dbReference>
<dbReference type="PANTHER" id="PTHR30544:SF9">
    <property type="entry name" value="RADICAL SAM SUPERFAMILY PROTEIN"/>
    <property type="match status" value="1"/>
</dbReference>
<dbReference type="Gene3D" id="3.20.20.70">
    <property type="entry name" value="Aldolase class I"/>
    <property type="match status" value="1"/>
</dbReference>
<keyword evidence="5" id="KW-0698">rRNA processing</keyword>
<sequence length="470" mass="52276">MVGLSTTMRRLGIITVTNSAVVSPTLISSTAAFSRNLTLRSPLGNHHLTNSIRLLKSRSLLSSFSCFSSSSSSSAAYLPALDEFPSTKASVAVRDDNKKVILKGMSYASLQEWVESHGFRPGQAMMLWKRLYKDNIWAENPDQLQGLNKDFKRMISEHAEFGALSFKDVRPASDGTRKVNKWMLQILFTLDDGLVIETVVIPCDRGRTTVCVSSQVGCAMNCQFCYTGRMGLKRNLTAAEIVEQAVYARRLLSHEVGSITNVVFMGMGEPFHNIDNVIKAANILVDENGLHFSPRKVTVSTSGLVPQLKRFLRECNCALAVSLNATTDEVRNWIMPINRKYKLSLLLETLREELSSRHKYKVLFEYVMLAGVNDSMEDAKRLVELVQGIPCKINLIQFNPHSGSQFIQTDEDKMIKFRNVLAEGGCTVLMRFSRGNDQMAACGQLGMLGAIQAPVMRVPDQFRTALKASV</sequence>
<dbReference type="SFLD" id="SFLDS00029">
    <property type="entry name" value="Radical_SAM"/>
    <property type="match status" value="1"/>
</dbReference>
<evidence type="ECO:0000256" key="1">
    <source>
        <dbReference type="ARBA" id="ARBA00001966"/>
    </source>
</evidence>
<dbReference type="InterPro" id="IPR004383">
    <property type="entry name" value="rRNA_lsu_MTrfase_RlmN/Cfr"/>
</dbReference>
<keyword evidence="11" id="KW-0411">Iron-sulfur</keyword>
<name>A0ABQ7XNV5_BRANA</name>
<evidence type="ECO:0000256" key="4">
    <source>
        <dbReference type="ARBA" id="ARBA00022490"/>
    </source>
</evidence>
<organism evidence="13 14">
    <name type="scientific">Brassica napus</name>
    <name type="common">Rape</name>
    <dbReference type="NCBI Taxonomy" id="3708"/>
    <lineage>
        <taxon>Eukaryota</taxon>
        <taxon>Viridiplantae</taxon>
        <taxon>Streptophyta</taxon>
        <taxon>Embryophyta</taxon>
        <taxon>Tracheophyta</taxon>
        <taxon>Spermatophyta</taxon>
        <taxon>Magnoliopsida</taxon>
        <taxon>eudicotyledons</taxon>
        <taxon>Gunneridae</taxon>
        <taxon>Pentapetalae</taxon>
        <taxon>rosids</taxon>
        <taxon>malvids</taxon>
        <taxon>Brassicales</taxon>
        <taxon>Brassicaceae</taxon>
        <taxon>Brassiceae</taxon>
        <taxon>Brassica</taxon>
    </lineage>
</organism>
<feature type="domain" description="Radical SAM core" evidence="12">
    <location>
        <begin position="204"/>
        <end position="440"/>
    </location>
</feature>
<keyword evidence="9" id="KW-0479">Metal-binding</keyword>
<evidence type="ECO:0000256" key="10">
    <source>
        <dbReference type="ARBA" id="ARBA00023004"/>
    </source>
</evidence>
<comment type="cofactor">
    <cofactor evidence="1">
        <name>[4Fe-4S] cluster</name>
        <dbReference type="ChEBI" id="CHEBI:49883"/>
    </cofactor>
</comment>
<evidence type="ECO:0000256" key="8">
    <source>
        <dbReference type="ARBA" id="ARBA00022691"/>
    </source>
</evidence>
<dbReference type="Proteomes" id="UP000824890">
    <property type="component" value="Unassembled WGS sequence"/>
</dbReference>
<dbReference type="InterPro" id="IPR013785">
    <property type="entry name" value="Aldolase_TIM"/>
</dbReference>
<comment type="caution">
    <text evidence="13">The sequence shown here is derived from an EMBL/GenBank/DDBJ whole genome shotgun (WGS) entry which is preliminary data.</text>
</comment>
<evidence type="ECO:0000256" key="9">
    <source>
        <dbReference type="ARBA" id="ARBA00022723"/>
    </source>
</evidence>
<protein>
    <recommendedName>
        <fullName evidence="12">Radical SAM core domain-containing protein</fullName>
    </recommendedName>
</protein>
<evidence type="ECO:0000259" key="12">
    <source>
        <dbReference type="PROSITE" id="PS51918"/>
    </source>
</evidence>
<dbReference type="PANTHER" id="PTHR30544">
    <property type="entry name" value="23S RRNA METHYLTRANSFERASE"/>
    <property type="match status" value="1"/>
</dbReference>
<dbReference type="InterPro" id="IPR058240">
    <property type="entry name" value="rSAM_sf"/>
</dbReference>
<keyword evidence="4" id="KW-0963">Cytoplasm</keyword>
<evidence type="ECO:0000256" key="11">
    <source>
        <dbReference type="ARBA" id="ARBA00023014"/>
    </source>
</evidence>
<dbReference type="SFLD" id="SFLDF00275">
    <property type="entry name" value="adenosine_C2_methyltransferase"/>
    <property type="match status" value="1"/>
</dbReference>
<accession>A0ABQ7XNV5</accession>
<evidence type="ECO:0000256" key="5">
    <source>
        <dbReference type="ARBA" id="ARBA00022552"/>
    </source>
</evidence>
<dbReference type="EMBL" id="JAGKQM010000019">
    <property type="protein sequence ID" value="KAH0857633.1"/>
    <property type="molecule type" value="Genomic_DNA"/>
</dbReference>
<evidence type="ECO:0000256" key="3">
    <source>
        <dbReference type="ARBA" id="ARBA00022485"/>
    </source>
</evidence>
<reference evidence="13 14" key="1">
    <citation type="submission" date="2021-05" db="EMBL/GenBank/DDBJ databases">
        <title>Genome Assembly of Synthetic Allotetraploid Brassica napus Reveals Homoeologous Exchanges between Subgenomes.</title>
        <authorList>
            <person name="Davis J.T."/>
        </authorList>
    </citation>
    <scope>NUCLEOTIDE SEQUENCE [LARGE SCALE GENOMIC DNA]</scope>
    <source>
        <strain evidence="14">cv. Da-Ae</strain>
        <tissue evidence="13">Seedling</tissue>
    </source>
</reference>
<evidence type="ECO:0000256" key="7">
    <source>
        <dbReference type="ARBA" id="ARBA00022679"/>
    </source>
</evidence>
<keyword evidence="3" id="KW-0004">4Fe-4S</keyword>
<evidence type="ECO:0000256" key="2">
    <source>
        <dbReference type="ARBA" id="ARBA00004496"/>
    </source>
</evidence>
<keyword evidence="14" id="KW-1185">Reference proteome</keyword>